<feature type="transmembrane region" description="Helical" evidence="1">
    <location>
        <begin position="78"/>
        <end position="95"/>
    </location>
</feature>
<keyword evidence="3" id="KW-1185">Reference proteome</keyword>
<evidence type="ECO:0000256" key="1">
    <source>
        <dbReference type="SAM" id="Phobius"/>
    </source>
</evidence>
<keyword evidence="1" id="KW-0812">Transmembrane</keyword>
<evidence type="ECO:0000313" key="2">
    <source>
        <dbReference type="EMBL" id="NYI09585.1"/>
    </source>
</evidence>
<dbReference type="EMBL" id="JACBZI010000001">
    <property type="protein sequence ID" value="NYI09585.1"/>
    <property type="molecule type" value="Genomic_DNA"/>
</dbReference>
<dbReference type="AlphaFoldDB" id="A0A7Y9YCC1"/>
<feature type="transmembrane region" description="Helical" evidence="1">
    <location>
        <begin position="18"/>
        <end position="38"/>
    </location>
</feature>
<feature type="transmembrane region" description="Helical" evidence="1">
    <location>
        <begin position="102"/>
        <end position="120"/>
    </location>
</feature>
<reference evidence="2 3" key="1">
    <citation type="submission" date="2020-07" db="EMBL/GenBank/DDBJ databases">
        <title>Sequencing the genomes of 1000 actinobacteria strains.</title>
        <authorList>
            <person name="Klenk H.-P."/>
        </authorList>
    </citation>
    <scope>NUCLEOTIDE SEQUENCE [LARGE SCALE GENOMIC DNA]</scope>
    <source>
        <strain evidence="2 3">DSM 18248</strain>
    </source>
</reference>
<sequence length="137" mass="14015">MDAADQTDPSRDPRPAPLVVAASLAGLEGLVLLLLAALETASVDSERLSLGVSTAIFFALTGAAVLGCAWGLLRLASWARGPLLLAQLIALGLAWNLKDAPLVALVLVGCGLVALAGMLHPDTMRALGTLPEEDPQA</sequence>
<keyword evidence="1" id="KW-0472">Membrane</keyword>
<comment type="caution">
    <text evidence="2">The sequence shown here is derived from an EMBL/GenBank/DDBJ whole genome shotgun (WGS) entry which is preliminary data.</text>
</comment>
<protein>
    <submittedName>
        <fullName evidence="2">Uncharacterized protein</fullName>
    </submittedName>
</protein>
<evidence type="ECO:0000313" key="3">
    <source>
        <dbReference type="Proteomes" id="UP000537326"/>
    </source>
</evidence>
<accession>A0A7Y9YCC1</accession>
<keyword evidence="1" id="KW-1133">Transmembrane helix</keyword>
<dbReference type="RefSeq" id="WP_179530536.1">
    <property type="nucleotide sequence ID" value="NZ_BAAAPP010000012.1"/>
</dbReference>
<gene>
    <name evidence="2" type="ORF">BKA05_001100</name>
</gene>
<feature type="transmembrane region" description="Helical" evidence="1">
    <location>
        <begin position="50"/>
        <end position="72"/>
    </location>
</feature>
<name>A0A7Y9YCC1_9ACTN</name>
<organism evidence="2 3">
    <name type="scientific">Nocardioides marinus</name>
    <dbReference type="NCBI Taxonomy" id="374514"/>
    <lineage>
        <taxon>Bacteria</taxon>
        <taxon>Bacillati</taxon>
        <taxon>Actinomycetota</taxon>
        <taxon>Actinomycetes</taxon>
        <taxon>Propionibacteriales</taxon>
        <taxon>Nocardioidaceae</taxon>
        <taxon>Nocardioides</taxon>
    </lineage>
</organism>
<proteinExistence type="predicted"/>
<dbReference type="Proteomes" id="UP000537326">
    <property type="component" value="Unassembled WGS sequence"/>
</dbReference>